<protein>
    <submittedName>
        <fullName evidence="2">Uncharacterized protein</fullName>
    </submittedName>
</protein>
<name>A0A828PHI4_ECOLX</name>
<dbReference type="EMBL" id="AATLZG010000103">
    <property type="protein sequence ID" value="EFM8157615.1"/>
    <property type="molecule type" value="Genomic_DNA"/>
</dbReference>
<evidence type="ECO:0000313" key="4">
    <source>
        <dbReference type="Proteomes" id="UP000555763"/>
    </source>
</evidence>
<evidence type="ECO:0000313" key="2">
    <source>
        <dbReference type="EMBL" id="EFM8157615.1"/>
    </source>
</evidence>
<dbReference type="Proteomes" id="UP000555763">
    <property type="component" value="Unassembled WGS sequence"/>
</dbReference>
<dbReference type="AlphaFoldDB" id="A0A828PHI4"/>
<organism evidence="2 4">
    <name type="scientific">Escherichia coli</name>
    <dbReference type="NCBI Taxonomy" id="562"/>
    <lineage>
        <taxon>Bacteria</taxon>
        <taxon>Pseudomonadati</taxon>
        <taxon>Pseudomonadota</taxon>
        <taxon>Gammaproteobacteria</taxon>
        <taxon>Enterobacterales</taxon>
        <taxon>Enterobacteriaceae</taxon>
        <taxon>Escherichia</taxon>
    </lineage>
</organism>
<evidence type="ECO:0000313" key="3">
    <source>
        <dbReference type="Proteomes" id="UP000467488"/>
    </source>
</evidence>
<gene>
    <name evidence="2" type="ORF">A5U30_005442</name>
    <name evidence="1" type="ORF">EIMP300_24710</name>
</gene>
<sequence length="98" mass="11351">MPSYQFLAVARIQFRQRDIVYFGKQDIGGFSFLHDREPELRCKNVQQDVQLFPVPEPARATLENIIFPDTGRAFSAALLNEPVEQLPGVLQLQFRFIR</sequence>
<dbReference type="EMBL" id="AP022360">
    <property type="protein sequence ID" value="BBU81071.1"/>
    <property type="molecule type" value="Genomic_DNA"/>
</dbReference>
<reference evidence="2 4" key="2">
    <citation type="submission" date="2020-02" db="EMBL/GenBank/DDBJ databases">
        <authorList>
            <consortium name="PulseNet: The National Subtyping Network for Foodborne Disease Surveillance"/>
            <person name="Tarr C.L."/>
            <person name="Trees E."/>
            <person name="Katz L.S."/>
            <person name="Carleton-Romer H.A."/>
            <person name="Stroika S."/>
            <person name="Kucerova Z."/>
            <person name="Roache K.F."/>
            <person name="Sabol A.L."/>
            <person name="Besser J."/>
            <person name="Gerner-Smidt P."/>
        </authorList>
    </citation>
    <scope>NUCLEOTIDE SEQUENCE [LARGE SCALE GENOMIC DNA]</scope>
    <source>
        <strain evidence="2 4">PNUSAE002719</strain>
    </source>
</reference>
<reference evidence="1 3" key="1">
    <citation type="submission" date="2020-01" db="EMBL/GenBank/DDBJ databases">
        <title>Dynamics of blaIMP-6 dissemination in carbapenem resistant Enterobacteriacea isolated from regional surveillance in Osaka, Japan.</title>
        <authorList>
            <person name="Abe R."/>
            <person name="Akeda Y."/>
            <person name="Sugawara Y."/>
            <person name="Yamamoto N."/>
            <person name="Tomono K."/>
            <person name="Takeuchi D."/>
            <person name="Kawahara R."/>
            <person name="Hamada S."/>
        </authorList>
    </citation>
    <scope>NUCLEOTIDE SEQUENCE [LARGE SCALE GENOMIC DNA]</scope>
    <source>
        <strain evidence="1 3">E300</strain>
    </source>
</reference>
<dbReference type="Proteomes" id="UP000467488">
    <property type="component" value="Chromosome"/>
</dbReference>
<proteinExistence type="predicted"/>
<evidence type="ECO:0000313" key="1">
    <source>
        <dbReference type="EMBL" id="BBU81071.1"/>
    </source>
</evidence>
<accession>A0A828PHI4</accession>